<dbReference type="AlphaFoldDB" id="G7E1M5"/>
<dbReference type="STRING" id="764103.G7E1M5"/>
<dbReference type="PANTHER" id="PTHR12755">
    <property type="entry name" value="CLEAVAGE/POLYADENYLATION FACTOR IA SUBUNIT CLP1P"/>
    <property type="match status" value="1"/>
</dbReference>
<dbReference type="InterPro" id="IPR028606">
    <property type="entry name" value="Clp1"/>
</dbReference>
<evidence type="ECO:0000259" key="10">
    <source>
        <dbReference type="Pfam" id="PF16573"/>
    </source>
</evidence>
<dbReference type="Proteomes" id="UP000009131">
    <property type="component" value="Unassembled WGS sequence"/>
</dbReference>
<dbReference type="RefSeq" id="XP_014565249.1">
    <property type="nucleotide sequence ID" value="XM_014709763.1"/>
</dbReference>
<organism evidence="12 13">
    <name type="scientific">Mixia osmundae (strain CBS 9802 / IAM 14324 / JCM 22182 / KY 12970)</name>
    <dbReference type="NCBI Taxonomy" id="764103"/>
    <lineage>
        <taxon>Eukaryota</taxon>
        <taxon>Fungi</taxon>
        <taxon>Dikarya</taxon>
        <taxon>Basidiomycota</taxon>
        <taxon>Pucciniomycotina</taxon>
        <taxon>Mixiomycetes</taxon>
        <taxon>Mixiales</taxon>
        <taxon>Mixiaceae</taxon>
        <taxon>Mixia</taxon>
    </lineage>
</organism>
<dbReference type="GO" id="GO:0006388">
    <property type="term" value="P:tRNA splicing, via endonucleolytic cleavage and ligation"/>
    <property type="evidence" value="ECO:0007669"/>
    <property type="project" value="TreeGrafter"/>
</dbReference>
<dbReference type="Pfam" id="PF16575">
    <property type="entry name" value="CLP1_P"/>
    <property type="match status" value="1"/>
</dbReference>
<feature type="binding site" evidence="8">
    <location>
        <position position="53"/>
    </location>
    <ligand>
        <name>ATP</name>
        <dbReference type="ChEBI" id="CHEBI:30616"/>
    </ligand>
</feature>
<proteinExistence type="inferred from homology"/>
<evidence type="ECO:0000256" key="5">
    <source>
        <dbReference type="ARBA" id="ARBA00022741"/>
    </source>
</evidence>
<keyword evidence="13" id="KW-1185">Reference proteome</keyword>
<keyword evidence="7 8" id="KW-0539">Nucleus</keyword>
<dbReference type="Pfam" id="PF06807">
    <property type="entry name" value="Clp1"/>
    <property type="match status" value="1"/>
</dbReference>
<name>G7E1M5_MIXOS</name>
<evidence type="ECO:0000256" key="2">
    <source>
        <dbReference type="ARBA" id="ARBA00018706"/>
    </source>
</evidence>
<evidence type="ECO:0000256" key="8">
    <source>
        <dbReference type="HAMAP-Rule" id="MF_03035"/>
    </source>
</evidence>
<evidence type="ECO:0000313" key="12">
    <source>
        <dbReference type="EMBL" id="GAA96735.1"/>
    </source>
</evidence>
<dbReference type="FunCoup" id="G7E1M5">
    <property type="interactions" value="530"/>
</dbReference>
<reference evidence="12 13" key="1">
    <citation type="journal article" date="2011" name="J. Gen. Appl. Microbiol.">
        <title>Draft genome sequencing of the enigmatic basidiomycete Mixia osmundae.</title>
        <authorList>
            <person name="Nishida H."/>
            <person name="Nagatsuka Y."/>
            <person name="Sugiyama J."/>
        </authorList>
    </citation>
    <scope>NUCLEOTIDE SEQUENCE [LARGE SCALE GENOMIC DNA]</scope>
    <source>
        <strain evidence="13">CBS 9802 / IAM 14324 / JCM 22182 / KY 12970</strain>
    </source>
</reference>
<dbReference type="GO" id="GO:0031124">
    <property type="term" value="P:mRNA 3'-end processing"/>
    <property type="evidence" value="ECO:0007669"/>
    <property type="project" value="UniProtKB-UniRule"/>
</dbReference>
<evidence type="ECO:0000256" key="1">
    <source>
        <dbReference type="ARBA" id="ARBA00004123"/>
    </source>
</evidence>
<dbReference type="Gene3D" id="3.40.50.300">
    <property type="entry name" value="P-loop containing nucleotide triphosphate hydrolases"/>
    <property type="match status" value="1"/>
</dbReference>
<dbReference type="HAMAP" id="MF_03035">
    <property type="entry name" value="Clp1"/>
    <property type="match status" value="1"/>
</dbReference>
<evidence type="ECO:0000256" key="3">
    <source>
        <dbReference type="ARBA" id="ARBA00019824"/>
    </source>
</evidence>
<evidence type="ECO:0000256" key="6">
    <source>
        <dbReference type="ARBA" id="ARBA00022840"/>
    </source>
</evidence>
<feature type="domain" description="Clp1 P-loop" evidence="11">
    <location>
        <begin position="255"/>
        <end position="385"/>
    </location>
</feature>
<dbReference type="eggNOG" id="KOG2749">
    <property type="taxonomic scope" value="Eukaryota"/>
</dbReference>
<reference evidence="12 13" key="2">
    <citation type="journal article" date="2012" name="Open Biol.">
        <title>Characteristics of nucleosomes and linker DNA regions on the genome of the basidiomycete Mixia osmundae revealed by mono- and dinucleosome mapping.</title>
        <authorList>
            <person name="Nishida H."/>
            <person name="Kondo S."/>
            <person name="Matsumoto T."/>
            <person name="Suzuki Y."/>
            <person name="Yoshikawa H."/>
            <person name="Taylor T.D."/>
            <person name="Sugiyama J."/>
        </authorList>
    </citation>
    <scope>NUCLEOTIDE SEQUENCE [LARGE SCALE GENOMIC DNA]</scope>
    <source>
        <strain evidence="13">CBS 9802 / IAM 14324 / JCM 22182 / KY 12970</strain>
    </source>
</reference>
<protein>
    <recommendedName>
        <fullName evidence="3">Polynucleotide 5'-hydroxyl-kinase GRC3</fullName>
    </recommendedName>
    <alternativeName>
        <fullName evidence="2">Polynucleotide 5'-hydroxyl-kinase grc3</fullName>
    </alternativeName>
</protein>
<dbReference type="GO" id="GO:0005524">
    <property type="term" value="F:ATP binding"/>
    <property type="evidence" value="ECO:0007669"/>
    <property type="project" value="UniProtKB-UniRule"/>
</dbReference>
<dbReference type="SUPFAM" id="SSF52540">
    <property type="entry name" value="P-loop containing nucleoside triphosphate hydrolases"/>
    <property type="match status" value="2"/>
</dbReference>
<keyword evidence="6 8" id="KW-0067">ATP-binding</keyword>
<dbReference type="InterPro" id="IPR045116">
    <property type="entry name" value="Clp1/Grc3"/>
</dbReference>
<evidence type="ECO:0000259" key="9">
    <source>
        <dbReference type="Pfam" id="PF06807"/>
    </source>
</evidence>
<dbReference type="GO" id="GO:0051731">
    <property type="term" value="F:polynucleotide 5'-hydroxyl-kinase activity"/>
    <property type="evidence" value="ECO:0007669"/>
    <property type="project" value="InterPro"/>
</dbReference>
<dbReference type="InterPro" id="IPR032324">
    <property type="entry name" value="Clp1_N"/>
</dbReference>
<dbReference type="InterPro" id="IPR027417">
    <property type="entry name" value="P-loop_NTPase"/>
</dbReference>
<dbReference type="InterPro" id="IPR010655">
    <property type="entry name" value="Clp1_C"/>
</dbReference>
<dbReference type="GO" id="GO:0005849">
    <property type="term" value="C:mRNA cleavage factor complex"/>
    <property type="evidence" value="ECO:0007669"/>
    <property type="project" value="UniProtKB-UniRule"/>
</dbReference>
<sequence>MEARPVDLPPLQELRFELEGQDRLLVTLVSGTAEVFGYELAPQVVYPFSDELRGAIFTWHGCTLSLRGKATTEYIAQETTTPLHLNLHLALEQARLQSRPPASFFVTAQQDQTEQDEELPGPRVMVLGERNAGKSTLIKTLLNWAIRSGNGARQDLNALPLASEEDQLGPQRGVMLVNLDPSDGAMTVPGTFSIAPVYSCVPTTTPALSFGTTYSNGPSLPIILQQPSKADQASATEEALIPLEVNYNTLAPALNALSFFYGHTDWGRNDALAETQIKRLGAFLRSKLEEGGEPGLWRGGVLVDTPAELAERSRGQMLIKLVRTLGVNVIVVLGSEKLQVDITRLMSTNKSVKVLRVPKSGGVSDIDNAYRRRLRAKQIHSYFYGGPTVSCGALSPHNASILFDYLKVYRIGADFAAPSSALPLGQDMASRDLRLYDIDITESRTFPELVNHICAVLQVDDDADDEEALVSPVLGYIHLRSVDSERKRVGLLSPLAGRLPRKRLVFASLEWSES</sequence>
<evidence type="ECO:0000256" key="4">
    <source>
        <dbReference type="ARBA" id="ARBA00022664"/>
    </source>
</evidence>
<dbReference type="FunFam" id="2.60.120.1030:FF:000001">
    <property type="entry name" value="Protein CLP1 homolog 5"/>
    <property type="match status" value="1"/>
</dbReference>
<dbReference type="InParanoid" id="G7E1M5"/>
<dbReference type="InterPro" id="IPR032319">
    <property type="entry name" value="CLP1_P"/>
</dbReference>
<dbReference type="OrthoDB" id="258143at2759"/>
<dbReference type="EMBL" id="BABT02000106">
    <property type="protein sequence ID" value="GAA96735.1"/>
    <property type="molecule type" value="Genomic_DNA"/>
</dbReference>
<dbReference type="Gene3D" id="2.60.120.1030">
    <property type="entry name" value="Clp1, DNA binding domain"/>
    <property type="match status" value="1"/>
</dbReference>
<dbReference type="InterPro" id="IPR038239">
    <property type="entry name" value="Clp1_N_sf"/>
</dbReference>
<dbReference type="PANTHER" id="PTHR12755:SF6">
    <property type="entry name" value="POLYRIBONUCLEOTIDE 5'-HYDROXYL-KINASE CLP1"/>
    <property type="match status" value="1"/>
</dbReference>
<comment type="subunit">
    <text evidence="8">Component of a pre-mRNA cleavage factor complex. Interacts directly with PCF11.</text>
</comment>
<evidence type="ECO:0000259" key="11">
    <source>
        <dbReference type="Pfam" id="PF16575"/>
    </source>
</evidence>
<accession>G7E1M5</accession>
<comment type="similarity">
    <text evidence="8">Belongs to the Clp1 family. Clp1 subfamily.</text>
</comment>
<dbReference type="Gene3D" id="2.40.30.330">
    <property type="entry name" value="Pre-mRNA cleavage complex subunit Clp1, C-terminal domain"/>
    <property type="match status" value="1"/>
</dbReference>
<feature type="domain" description="Clp1 C-terminal" evidence="9">
    <location>
        <begin position="394"/>
        <end position="513"/>
    </location>
</feature>
<comment type="caution">
    <text evidence="12">The sequence shown here is derived from an EMBL/GenBank/DDBJ whole genome shotgun (WGS) entry which is preliminary data.</text>
</comment>
<keyword evidence="5 8" id="KW-0547">Nucleotide-binding</keyword>
<dbReference type="HOGENOM" id="CLU_018195_3_1_1"/>
<evidence type="ECO:0000256" key="7">
    <source>
        <dbReference type="ARBA" id="ARBA00023242"/>
    </source>
</evidence>
<feature type="binding site" evidence="8">
    <location>
        <position position="13"/>
    </location>
    <ligand>
        <name>ATP</name>
        <dbReference type="ChEBI" id="CHEBI:30616"/>
    </ligand>
</feature>
<feature type="domain" description="Clp1 N-terminal" evidence="10">
    <location>
        <begin position="8"/>
        <end position="97"/>
    </location>
</feature>
<dbReference type="OMA" id="VQYVNCH"/>
<dbReference type="Pfam" id="PF16573">
    <property type="entry name" value="CLP1_N"/>
    <property type="match status" value="1"/>
</dbReference>
<evidence type="ECO:0000313" key="13">
    <source>
        <dbReference type="Proteomes" id="UP000009131"/>
    </source>
</evidence>
<feature type="binding site" evidence="8">
    <location>
        <begin position="131"/>
        <end position="136"/>
    </location>
    <ligand>
        <name>ATP</name>
        <dbReference type="ChEBI" id="CHEBI:30616"/>
    </ligand>
</feature>
<comment type="subcellular location">
    <subcellularLocation>
        <location evidence="1 8">Nucleus</location>
    </subcellularLocation>
</comment>
<comment type="function">
    <text evidence="8">Required for endonucleolytic cleavage during polyadenylation-dependent pre-mRNA 3'-end formation.</text>
</comment>
<keyword evidence="4 8" id="KW-0507">mRNA processing</keyword>
<dbReference type="InterPro" id="IPR038238">
    <property type="entry name" value="Clp1_C_sf"/>
</dbReference>
<gene>
    <name evidence="12" type="primary">Mo03406</name>
    <name evidence="8" type="synonym">CLP1</name>
    <name evidence="12" type="ORF">E5Q_03406</name>
</gene>